<sequence length="625" mass="69219">MNVTSVVLMRPSDSQEANISTACFRNNIISMPPYLSDSQEANINATLSEASSFVQSSSLSTIVSSLCCNQYGCASMSFVHVAVAGVKRTCEPRAPCVFMTHELSICPDSNFSYELFILDCDRLPLHSQSNLTIRSIWSSLWTSTNMTMEASALTRLKLCLGLLAAITQVAAAATNSAAVESLGRIVYLPNVNLQNDHNSDPLIFDASDLNSIAKTSKQSYTDMDSRFFESSDKFKQSIAADMGVSGSARGVSFSVDAEFKRVSGSETEVKVAEVRAARFHSKTYIPRGSELNNFPLKSEFMKDFQNLPPLVSDPHMDGSWSPFRNFMNKWGSHIVYVAYTGAVYQSWSSSKSEYNYNQNDMEIKACVKAEGIKGQGALEACAGYSESERRDASKLTTTDTKRVKGGSVATRSKLASGPATPALLQEFLSQDSVDDQPVRYEYLPVWDFLLGRSASNSDNAKRAHALQAYYEGWKAVSCPLVVTTGQSNDNAQMMVAEYTKEKQATGYYLCIRRCNGCHQYYEDCHYDYGKACCRSYGPSVLKRDWSTGFVTRATDWNSGWCDWDNGCYYQAGYGCICSKSNEENGCNYDYPLNPSDAYWLKYKIIWNQHSSSLNTDDTPASIAEA</sequence>
<gene>
    <name evidence="2" type="ORF">KC19_1G260500</name>
</gene>
<dbReference type="PROSITE" id="PS51412">
    <property type="entry name" value="MACPF_2"/>
    <property type="match status" value="1"/>
</dbReference>
<comment type="caution">
    <text evidence="2">The sequence shown here is derived from an EMBL/GenBank/DDBJ whole genome shotgun (WGS) entry which is preliminary data.</text>
</comment>
<evidence type="ECO:0000313" key="2">
    <source>
        <dbReference type="EMBL" id="KAG0592533.1"/>
    </source>
</evidence>
<evidence type="ECO:0000313" key="3">
    <source>
        <dbReference type="Proteomes" id="UP000822688"/>
    </source>
</evidence>
<keyword evidence="3" id="KW-1185">Reference proteome</keyword>
<accession>A0A8T0JC02</accession>
<dbReference type="Proteomes" id="UP000822688">
    <property type="component" value="Chromosome 1"/>
</dbReference>
<organism evidence="2 3">
    <name type="scientific">Ceratodon purpureus</name>
    <name type="common">Fire moss</name>
    <name type="synonym">Dicranum purpureum</name>
    <dbReference type="NCBI Taxonomy" id="3225"/>
    <lineage>
        <taxon>Eukaryota</taxon>
        <taxon>Viridiplantae</taxon>
        <taxon>Streptophyta</taxon>
        <taxon>Embryophyta</taxon>
        <taxon>Bryophyta</taxon>
        <taxon>Bryophytina</taxon>
        <taxon>Bryopsida</taxon>
        <taxon>Dicranidae</taxon>
        <taxon>Pseudoditrichales</taxon>
        <taxon>Ditrichaceae</taxon>
        <taxon>Ceratodon</taxon>
    </lineage>
</organism>
<name>A0A8T0JC02_CERPU</name>
<evidence type="ECO:0000259" key="1">
    <source>
        <dbReference type="PROSITE" id="PS51412"/>
    </source>
</evidence>
<reference evidence="2" key="1">
    <citation type="submission" date="2020-06" db="EMBL/GenBank/DDBJ databases">
        <title>WGS assembly of Ceratodon purpureus strain R40.</title>
        <authorList>
            <person name="Carey S.B."/>
            <person name="Jenkins J."/>
            <person name="Shu S."/>
            <person name="Lovell J.T."/>
            <person name="Sreedasyam A."/>
            <person name="Maumus F."/>
            <person name="Tiley G.P."/>
            <person name="Fernandez-Pozo N."/>
            <person name="Barry K."/>
            <person name="Chen C."/>
            <person name="Wang M."/>
            <person name="Lipzen A."/>
            <person name="Daum C."/>
            <person name="Saski C.A."/>
            <person name="Payton A.C."/>
            <person name="Mcbreen J.C."/>
            <person name="Conrad R.E."/>
            <person name="Kollar L.M."/>
            <person name="Olsson S."/>
            <person name="Huttunen S."/>
            <person name="Landis J.B."/>
            <person name="Wickett N.J."/>
            <person name="Johnson M.G."/>
            <person name="Rensing S.A."/>
            <person name="Grimwood J."/>
            <person name="Schmutz J."/>
            <person name="Mcdaniel S.F."/>
        </authorList>
    </citation>
    <scope>NUCLEOTIDE SEQUENCE</scope>
    <source>
        <strain evidence="2">R40</strain>
    </source>
</reference>
<dbReference type="Pfam" id="PF01823">
    <property type="entry name" value="MACPF"/>
    <property type="match status" value="1"/>
</dbReference>
<dbReference type="AlphaFoldDB" id="A0A8T0JC02"/>
<protein>
    <recommendedName>
        <fullName evidence="1">MACPF domain-containing protein</fullName>
    </recommendedName>
</protein>
<dbReference type="InterPro" id="IPR020864">
    <property type="entry name" value="MACPF"/>
</dbReference>
<proteinExistence type="predicted"/>
<dbReference type="EMBL" id="CM026421">
    <property type="protein sequence ID" value="KAG0592533.1"/>
    <property type="molecule type" value="Genomic_DNA"/>
</dbReference>
<feature type="domain" description="MACPF" evidence="1">
    <location>
        <begin position="148"/>
        <end position="481"/>
    </location>
</feature>